<dbReference type="InterPro" id="IPR051049">
    <property type="entry name" value="Dienelactone_hydrolase-like"/>
</dbReference>
<name>A0ABR9M5F1_9ACTN</name>
<dbReference type="PANTHER" id="PTHR46623:SF6">
    <property type="entry name" value="ALPHA_BETA-HYDROLASES SUPERFAMILY PROTEIN"/>
    <property type="match status" value="1"/>
</dbReference>
<dbReference type="GO" id="GO:0016787">
    <property type="term" value="F:hydrolase activity"/>
    <property type="evidence" value="ECO:0007669"/>
    <property type="project" value="UniProtKB-KW"/>
</dbReference>
<proteinExistence type="predicted"/>
<feature type="domain" description="Dienelactone hydrolase" evidence="1">
    <location>
        <begin position="5"/>
        <end position="187"/>
    </location>
</feature>
<organism evidence="2 3">
    <name type="scientific">Nonomuraea angiospora</name>
    <dbReference type="NCBI Taxonomy" id="46172"/>
    <lineage>
        <taxon>Bacteria</taxon>
        <taxon>Bacillati</taxon>
        <taxon>Actinomycetota</taxon>
        <taxon>Actinomycetes</taxon>
        <taxon>Streptosporangiales</taxon>
        <taxon>Streptosporangiaceae</taxon>
        <taxon>Nonomuraea</taxon>
    </lineage>
</organism>
<gene>
    <name evidence="2" type="ORF">H4W80_006400</name>
</gene>
<reference evidence="2 3" key="1">
    <citation type="submission" date="2020-10" db="EMBL/GenBank/DDBJ databases">
        <title>Sequencing the genomes of 1000 actinobacteria strains.</title>
        <authorList>
            <person name="Klenk H.-P."/>
        </authorList>
    </citation>
    <scope>NUCLEOTIDE SEQUENCE [LARGE SCALE GENOMIC DNA]</scope>
    <source>
        <strain evidence="2 3">DSM 43173</strain>
    </source>
</reference>
<sequence length="188" mass="20140">MAHIALFHSVYGLRAVEGAAADRFRAAGHEVVTPDLYAGGIATTIDEGFALKDRIGWEVIVERARDAVRRMPGGTVLAGVSMGVGVVGELLPERRDTAGLLLLHGITEIPASARTALPVQLHVANPDSFAPPAAVDGWEKAAMSVGAAVEVFTYPGVGHFYTDANLHDYDAEAADRTWRRSLDFLRHL</sequence>
<dbReference type="EMBL" id="JADBEK010000001">
    <property type="protein sequence ID" value="MBE1588142.1"/>
    <property type="molecule type" value="Genomic_DNA"/>
</dbReference>
<dbReference type="Pfam" id="PF01738">
    <property type="entry name" value="DLH"/>
    <property type="match status" value="1"/>
</dbReference>
<dbReference type="InterPro" id="IPR029058">
    <property type="entry name" value="AB_hydrolase_fold"/>
</dbReference>
<protein>
    <submittedName>
        <fullName evidence="2">Dienelactone hydrolase</fullName>
    </submittedName>
</protein>
<comment type="caution">
    <text evidence="2">The sequence shown here is derived from an EMBL/GenBank/DDBJ whole genome shotgun (WGS) entry which is preliminary data.</text>
</comment>
<evidence type="ECO:0000313" key="3">
    <source>
        <dbReference type="Proteomes" id="UP000633509"/>
    </source>
</evidence>
<evidence type="ECO:0000313" key="2">
    <source>
        <dbReference type="EMBL" id="MBE1588142.1"/>
    </source>
</evidence>
<evidence type="ECO:0000259" key="1">
    <source>
        <dbReference type="Pfam" id="PF01738"/>
    </source>
</evidence>
<dbReference type="Proteomes" id="UP000633509">
    <property type="component" value="Unassembled WGS sequence"/>
</dbReference>
<accession>A0ABR9M5F1</accession>
<keyword evidence="2" id="KW-0378">Hydrolase</keyword>
<dbReference type="Gene3D" id="3.40.50.1820">
    <property type="entry name" value="alpha/beta hydrolase"/>
    <property type="match status" value="1"/>
</dbReference>
<keyword evidence="3" id="KW-1185">Reference proteome</keyword>
<dbReference type="PANTHER" id="PTHR46623">
    <property type="entry name" value="CARBOXYMETHYLENEBUTENOLIDASE-RELATED"/>
    <property type="match status" value="1"/>
</dbReference>
<dbReference type="SUPFAM" id="SSF53474">
    <property type="entry name" value="alpha/beta-Hydrolases"/>
    <property type="match status" value="1"/>
</dbReference>
<dbReference type="RefSeq" id="WP_192788419.1">
    <property type="nucleotide sequence ID" value="NZ_JADBEK010000001.1"/>
</dbReference>
<dbReference type="InterPro" id="IPR002925">
    <property type="entry name" value="Dienelactn_hydro"/>
</dbReference>